<dbReference type="CDD" id="cd03257">
    <property type="entry name" value="ABC_NikE_OppD_transporters"/>
    <property type="match status" value="2"/>
</dbReference>
<dbReference type="GO" id="GO:0005524">
    <property type="term" value="F:ATP binding"/>
    <property type="evidence" value="ECO:0007669"/>
    <property type="project" value="UniProtKB-KW"/>
</dbReference>
<dbReference type="PANTHER" id="PTHR43776">
    <property type="entry name" value="TRANSPORT ATP-BINDING PROTEIN"/>
    <property type="match status" value="1"/>
</dbReference>
<proteinExistence type="inferred from homology"/>
<evidence type="ECO:0000313" key="6">
    <source>
        <dbReference type="EMBL" id="VAX41314.1"/>
    </source>
</evidence>
<accession>A0A3B1DY19</accession>
<dbReference type="Pfam" id="PF00005">
    <property type="entry name" value="ABC_tran"/>
    <property type="match status" value="2"/>
</dbReference>
<dbReference type="InterPro" id="IPR027417">
    <property type="entry name" value="P-loop_NTPase"/>
</dbReference>
<dbReference type="InterPro" id="IPR050319">
    <property type="entry name" value="ABC_transp_ATP-bind"/>
</dbReference>
<keyword evidence="2" id="KW-0813">Transport</keyword>
<dbReference type="InterPro" id="IPR013563">
    <property type="entry name" value="Oligopep_ABC_C"/>
</dbReference>
<dbReference type="InterPro" id="IPR017871">
    <property type="entry name" value="ABC_transporter-like_CS"/>
</dbReference>
<dbReference type="GO" id="GO:0015833">
    <property type="term" value="P:peptide transport"/>
    <property type="evidence" value="ECO:0007669"/>
    <property type="project" value="InterPro"/>
</dbReference>
<dbReference type="NCBIfam" id="NF008453">
    <property type="entry name" value="PRK11308.1"/>
    <property type="match status" value="2"/>
</dbReference>
<keyword evidence="4 6" id="KW-0067">ATP-binding</keyword>
<dbReference type="PROSITE" id="PS50893">
    <property type="entry name" value="ABC_TRANSPORTER_2"/>
    <property type="match status" value="2"/>
</dbReference>
<evidence type="ECO:0000256" key="3">
    <source>
        <dbReference type="ARBA" id="ARBA00022741"/>
    </source>
</evidence>
<name>A0A3B1DY19_9ZZZZ</name>
<dbReference type="AlphaFoldDB" id="A0A3B1DY19"/>
<dbReference type="InterPro" id="IPR003593">
    <property type="entry name" value="AAA+_ATPase"/>
</dbReference>
<dbReference type="InterPro" id="IPR003439">
    <property type="entry name" value="ABC_transporter-like_ATP-bd"/>
</dbReference>
<dbReference type="SUPFAM" id="SSF52540">
    <property type="entry name" value="P-loop containing nucleoside triphosphate hydrolases"/>
    <property type="match status" value="2"/>
</dbReference>
<sequence length="621" mass="69414">MPSSETLLEIKNLRTYFHTEDETVKAVDDLSLNIKRGQTLGLVGESGSGKSVTSLTIMQLLPEVAAKIESGSISFLGQDLVKLPPKEMQKLRGDDISMIFQEPGTSLNPVYRAGAQVMEAIMLHQDVTKEEARKRTIKLFDEVGIPDPQRRIDSFPHEMSGGQKQRVMIAMALSCNPKLLIADEPTTALDVTIQSQILDLLRKLRDERGMSILFITHDLGVIAEIADDVAVMYRGKLVEFDSVLNIFTNPQHPYTKGLLACRPKLETTFKRLPTVTDYMETKVAADGTLQISEKVMTNEQLKLFAEKGRGRLLHPKSELKQLGHPWEDAKHEPDTTAIPEGQTPLLTVKNLSVHFPVKAGIFSRTVDYVKAVDGISFNVYAGQTLGLVGESGCGKTTAGRSILKLIPKTAGHVLFDGHDLDQLHGSELRKLRSRIQIIFQDPYSSLNPRMTVESMLIEPMKVHNYGTNNKDRRDRAATLLEEVGLLTEHLGRFPHEFSGGQRQRICVARALTVEPDFIICDESVSALDVSVQAQVLNLLKDLQEERNLTYIFISHDLSVVKFMSDMMAVMNDGVFVEFGPSESIYQNPQQEYTRRLIEAIPHDSIENIKKRKAEREAATTK</sequence>
<dbReference type="GO" id="GO:0055085">
    <property type="term" value="P:transmembrane transport"/>
    <property type="evidence" value="ECO:0007669"/>
    <property type="project" value="UniProtKB-ARBA"/>
</dbReference>
<dbReference type="EMBL" id="UOGL01000530">
    <property type="protein sequence ID" value="VAX41314.1"/>
    <property type="molecule type" value="Genomic_DNA"/>
</dbReference>
<protein>
    <submittedName>
        <fullName evidence="6">Oligopeptide transport ATP-binding protein OppD (TC 3.A.1.5.1)</fullName>
    </submittedName>
</protein>
<reference evidence="6" key="1">
    <citation type="submission" date="2018-06" db="EMBL/GenBank/DDBJ databases">
        <authorList>
            <person name="Zhirakovskaya E."/>
        </authorList>
    </citation>
    <scope>NUCLEOTIDE SEQUENCE</scope>
</reference>
<dbReference type="NCBIfam" id="NF007739">
    <property type="entry name" value="PRK10419.1"/>
    <property type="match status" value="2"/>
</dbReference>
<dbReference type="Pfam" id="PF08352">
    <property type="entry name" value="oligo_HPY"/>
    <property type="match status" value="2"/>
</dbReference>
<dbReference type="PANTHER" id="PTHR43776:SF7">
    <property type="entry name" value="D,D-DIPEPTIDE TRANSPORT ATP-BINDING PROTEIN DDPF-RELATED"/>
    <property type="match status" value="1"/>
</dbReference>
<evidence type="ECO:0000259" key="5">
    <source>
        <dbReference type="PROSITE" id="PS50893"/>
    </source>
</evidence>
<feature type="domain" description="ABC transporter" evidence="5">
    <location>
        <begin position="348"/>
        <end position="597"/>
    </location>
</feature>
<gene>
    <name evidence="6" type="ORF">MNBD_PLANCTO02-931</name>
</gene>
<dbReference type="FunFam" id="3.40.50.300:FF:000016">
    <property type="entry name" value="Oligopeptide ABC transporter ATP-binding component"/>
    <property type="match status" value="2"/>
</dbReference>
<dbReference type="GO" id="GO:0016887">
    <property type="term" value="F:ATP hydrolysis activity"/>
    <property type="evidence" value="ECO:0007669"/>
    <property type="project" value="InterPro"/>
</dbReference>
<evidence type="ECO:0000256" key="1">
    <source>
        <dbReference type="ARBA" id="ARBA00005417"/>
    </source>
</evidence>
<evidence type="ECO:0000256" key="4">
    <source>
        <dbReference type="ARBA" id="ARBA00022840"/>
    </source>
</evidence>
<keyword evidence="3" id="KW-0547">Nucleotide-binding</keyword>
<dbReference type="SMART" id="SM00382">
    <property type="entry name" value="AAA"/>
    <property type="match status" value="2"/>
</dbReference>
<dbReference type="Gene3D" id="3.40.50.300">
    <property type="entry name" value="P-loop containing nucleotide triphosphate hydrolases"/>
    <property type="match status" value="2"/>
</dbReference>
<organism evidence="6">
    <name type="scientific">hydrothermal vent metagenome</name>
    <dbReference type="NCBI Taxonomy" id="652676"/>
    <lineage>
        <taxon>unclassified sequences</taxon>
        <taxon>metagenomes</taxon>
        <taxon>ecological metagenomes</taxon>
    </lineage>
</organism>
<evidence type="ECO:0000256" key="2">
    <source>
        <dbReference type="ARBA" id="ARBA00022448"/>
    </source>
</evidence>
<comment type="similarity">
    <text evidence="1">Belongs to the ABC transporter superfamily.</text>
</comment>
<feature type="domain" description="ABC transporter" evidence="5">
    <location>
        <begin position="8"/>
        <end position="259"/>
    </location>
</feature>
<dbReference type="PROSITE" id="PS00211">
    <property type="entry name" value="ABC_TRANSPORTER_1"/>
    <property type="match status" value="2"/>
</dbReference>